<dbReference type="InterPro" id="IPR003018">
    <property type="entry name" value="GAF"/>
</dbReference>
<feature type="domain" description="PAS" evidence="13">
    <location>
        <begin position="529"/>
        <end position="599"/>
    </location>
</feature>
<dbReference type="InterPro" id="IPR000014">
    <property type="entry name" value="PAS"/>
</dbReference>
<dbReference type="CDD" id="cd00082">
    <property type="entry name" value="HisKA"/>
    <property type="match status" value="1"/>
</dbReference>
<evidence type="ECO:0000313" key="16">
    <source>
        <dbReference type="Proteomes" id="UP000243338"/>
    </source>
</evidence>
<feature type="transmembrane region" description="Helical" evidence="11">
    <location>
        <begin position="111"/>
        <end position="130"/>
    </location>
</feature>
<dbReference type="PROSITE" id="PS50109">
    <property type="entry name" value="HIS_KIN"/>
    <property type="match status" value="1"/>
</dbReference>
<dbReference type="EMBL" id="FOHQ01000006">
    <property type="protein sequence ID" value="SET00995.1"/>
    <property type="molecule type" value="Genomic_DNA"/>
</dbReference>
<dbReference type="PANTHER" id="PTHR43711">
    <property type="entry name" value="TWO-COMPONENT HISTIDINE KINASE"/>
    <property type="match status" value="1"/>
</dbReference>
<evidence type="ECO:0000256" key="7">
    <source>
        <dbReference type="ARBA" id="ARBA00022840"/>
    </source>
</evidence>
<evidence type="ECO:0000313" key="15">
    <source>
        <dbReference type="EMBL" id="SET00995.1"/>
    </source>
</evidence>
<evidence type="ECO:0000259" key="12">
    <source>
        <dbReference type="PROSITE" id="PS50109"/>
    </source>
</evidence>
<dbReference type="STRING" id="1353158.SAMN04488587_1925"/>
<dbReference type="InterPro" id="IPR000700">
    <property type="entry name" value="PAS-assoc_C"/>
</dbReference>
<dbReference type="Pfam" id="PF16927">
    <property type="entry name" value="HisKA_7TM"/>
    <property type="match status" value="1"/>
</dbReference>
<proteinExistence type="predicted"/>
<keyword evidence="11" id="KW-0812">Transmembrane</keyword>
<dbReference type="InterPro" id="IPR035965">
    <property type="entry name" value="PAS-like_dom_sf"/>
</dbReference>
<dbReference type="EC" id="2.7.13.3" evidence="3"/>
<comment type="subcellular location">
    <subcellularLocation>
        <location evidence="2">Membrane</location>
    </subcellularLocation>
</comment>
<feature type="transmembrane region" description="Helical" evidence="11">
    <location>
        <begin position="223"/>
        <end position="241"/>
    </location>
</feature>
<dbReference type="CDD" id="cd00130">
    <property type="entry name" value="PAS"/>
    <property type="match status" value="2"/>
</dbReference>
<dbReference type="Gene3D" id="3.30.450.20">
    <property type="entry name" value="PAS domain"/>
    <property type="match status" value="2"/>
</dbReference>
<dbReference type="GO" id="GO:0005524">
    <property type="term" value="F:ATP binding"/>
    <property type="evidence" value="ECO:0007669"/>
    <property type="project" value="UniProtKB-KW"/>
</dbReference>
<evidence type="ECO:0000256" key="8">
    <source>
        <dbReference type="ARBA" id="ARBA00023012"/>
    </source>
</evidence>
<evidence type="ECO:0000256" key="2">
    <source>
        <dbReference type="ARBA" id="ARBA00004370"/>
    </source>
</evidence>
<dbReference type="SMART" id="SM00086">
    <property type="entry name" value="PAC"/>
    <property type="match status" value="2"/>
</dbReference>
<dbReference type="SMART" id="SM00388">
    <property type="entry name" value="HisKA"/>
    <property type="match status" value="1"/>
</dbReference>
<evidence type="ECO:0000256" key="1">
    <source>
        <dbReference type="ARBA" id="ARBA00000085"/>
    </source>
</evidence>
<dbReference type="SMART" id="SM00091">
    <property type="entry name" value="PAS"/>
    <property type="match status" value="2"/>
</dbReference>
<dbReference type="GO" id="GO:0016020">
    <property type="term" value="C:membrane"/>
    <property type="evidence" value="ECO:0007669"/>
    <property type="project" value="UniProtKB-SubCell"/>
</dbReference>
<dbReference type="Pfam" id="PF00512">
    <property type="entry name" value="HisKA"/>
    <property type="match status" value="1"/>
</dbReference>
<dbReference type="InterPro" id="IPR031621">
    <property type="entry name" value="HisKA_7TM"/>
</dbReference>
<evidence type="ECO:0000256" key="6">
    <source>
        <dbReference type="ARBA" id="ARBA00022777"/>
    </source>
</evidence>
<keyword evidence="8" id="KW-0902">Two-component regulatory system</keyword>
<dbReference type="InterPro" id="IPR003661">
    <property type="entry name" value="HisK_dim/P_dom"/>
</dbReference>
<dbReference type="Gene3D" id="3.30.450.40">
    <property type="match status" value="1"/>
</dbReference>
<dbReference type="Proteomes" id="UP000243338">
    <property type="component" value="Unassembled WGS sequence"/>
</dbReference>
<dbReference type="InterPro" id="IPR013767">
    <property type="entry name" value="PAS_fold"/>
</dbReference>
<protein>
    <recommendedName>
        <fullName evidence="3">histidine kinase</fullName>
        <ecNumber evidence="3">2.7.13.3</ecNumber>
    </recommendedName>
</protein>
<dbReference type="InterPro" id="IPR001610">
    <property type="entry name" value="PAC"/>
</dbReference>
<feature type="transmembrane region" description="Helical" evidence="11">
    <location>
        <begin position="159"/>
        <end position="180"/>
    </location>
</feature>
<evidence type="ECO:0000256" key="10">
    <source>
        <dbReference type="SAM" id="Coils"/>
    </source>
</evidence>
<dbReference type="Pfam" id="PF13185">
    <property type="entry name" value="GAF_2"/>
    <property type="match status" value="1"/>
</dbReference>
<dbReference type="InterPro" id="IPR005467">
    <property type="entry name" value="His_kinase_dom"/>
</dbReference>
<feature type="transmembrane region" description="Helical" evidence="11">
    <location>
        <begin position="48"/>
        <end position="68"/>
    </location>
</feature>
<dbReference type="InterPro" id="IPR029016">
    <property type="entry name" value="GAF-like_dom_sf"/>
</dbReference>
<accession>A0A1I0B4G2</accession>
<evidence type="ECO:0000256" key="9">
    <source>
        <dbReference type="ARBA" id="ARBA00023136"/>
    </source>
</evidence>
<feature type="domain" description="Histidine kinase" evidence="12">
    <location>
        <begin position="669"/>
        <end position="802"/>
    </location>
</feature>
<evidence type="ECO:0000256" key="5">
    <source>
        <dbReference type="ARBA" id="ARBA00022741"/>
    </source>
</evidence>
<keyword evidence="16" id="KW-1185">Reference proteome</keyword>
<dbReference type="InterPro" id="IPR036097">
    <property type="entry name" value="HisK_dim/P_sf"/>
</dbReference>
<keyword evidence="5" id="KW-0547">Nucleotide-binding</keyword>
<keyword evidence="10" id="KW-0175">Coiled coil</keyword>
<evidence type="ECO:0000259" key="14">
    <source>
        <dbReference type="PROSITE" id="PS50113"/>
    </source>
</evidence>
<dbReference type="Gene3D" id="1.10.287.130">
    <property type="match status" value="1"/>
</dbReference>
<keyword evidence="7" id="KW-0067">ATP-binding</keyword>
<feature type="coiled-coil region" evidence="10">
    <location>
        <begin position="642"/>
        <end position="669"/>
    </location>
</feature>
<gene>
    <name evidence="15" type="ORF">SAMN04488587_1925</name>
</gene>
<dbReference type="SUPFAM" id="SSF55874">
    <property type="entry name" value="ATPase domain of HSP90 chaperone/DNA topoisomerase II/histidine kinase"/>
    <property type="match status" value="1"/>
</dbReference>
<keyword evidence="9 11" id="KW-0472">Membrane</keyword>
<dbReference type="SUPFAM" id="SSF55785">
    <property type="entry name" value="PYP-like sensor domain (PAS domain)"/>
    <property type="match status" value="2"/>
</dbReference>
<name>A0A1I0B4G2_9EURY</name>
<evidence type="ECO:0000259" key="13">
    <source>
        <dbReference type="PROSITE" id="PS50112"/>
    </source>
</evidence>
<dbReference type="AlphaFoldDB" id="A0A1I0B4G2"/>
<dbReference type="GO" id="GO:0006355">
    <property type="term" value="P:regulation of DNA-templated transcription"/>
    <property type="evidence" value="ECO:0007669"/>
    <property type="project" value="InterPro"/>
</dbReference>
<dbReference type="Gene3D" id="3.30.565.10">
    <property type="entry name" value="Histidine kinase-like ATPase, C-terminal domain"/>
    <property type="match status" value="1"/>
</dbReference>
<sequence length="802" mass="91156">MPYFLENSPLTEGVATIHPSLYSDFLIISGLLLIIMALYIRQFKDSEYITYFAMLLFSLAIYSIFYALEISSTTLETSLIFYKLQYVGIVMIPAFLLLFSMSYTREKQWITPARIAAIFIVPTITLILVFTSEMHQLFHEVTYINTVGPLFGLYFEPGIYYWFSQLYSIILILFSIALFFKMWLYNRSFFGMHLIILITCSLIPFSVYLLYLTGFFPDGFDPIPVAFILSAILAYIGIFRYKLLDIAPLARCFLFENIPSGVIVLDGKERVVDINKFAEKYLDLSAKDIGKPVSEVLGYWPEVLDLECNDKEINRTELKKSLADGTFWFAVNVSPLYDEHGDIHGRMIVLDNITDRKLTEEILSIQHDLSIDMGTRSDFISTLNSLMEHLVKIEAIDSGGIYLVDDNGNLDLIVHNGLSQQFIEQCSHYDHNSSNAKIVRDGRPVYKKYSYISPDVSNNSMYKEFLSEGLKAMTAIPIHFEGDPIACMSLSSHTYNEIPEQTRNGLESIASFAGEYIARAKMQDILNRQKADLENLFNSMDDLFFVLDGSGNIISTNESARLKLGYNEEEFTSMKAIDVHPEESKDKVISIVNELLGGKIDSCSGPLLSKDGAYIPVETRVTAGKWNGKKVLFGISRDVSERQKFEKEIIEAKNKAEEANRIKSEFLANMSHELRTPLNSIIGFSQLLNTNPFGNLTEKEIKYSDNIMTSGKHLLDLINDILDISKIESGEMELEIEMFSSSSFFSEVEDIIKHLADKKNIEICNLARSESIEMYADRLRMTQILYNLLSNSLKFTPENGCI</sequence>
<dbReference type="PROSITE" id="PS50113">
    <property type="entry name" value="PAC"/>
    <property type="match status" value="1"/>
</dbReference>
<dbReference type="SUPFAM" id="SSF55781">
    <property type="entry name" value="GAF domain-like"/>
    <property type="match status" value="1"/>
</dbReference>
<feature type="transmembrane region" description="Helical" evidence="11">
    <location>
        <begin position="20"/>
        <end position="41"/>
    </location>
</feature>
<evidence type="ECO:0000256" key="4">
    <source>
        <dbReference type="ARBA" id="ARBA00022679"/>
    </source>
</evidence>
<feature type="transmembrane region" description="Helical" evidence="11">
    <location>
        <begin position="192"/>
        <end position="211"/>
    </location>
</feature>
<dbReference type="RefSeq" id="WP_280176529.1">
    <property type="nucleotide sequence ID" value="NZ_CAAGSJ010000007.1"/>
</dbReference>
<dbReference type="PROSITE" id="PS50112">
    <property type="entry name" value="PAS"/>
    <property type="match status" value="1"/>
</dbReference>
<dbReference type="InterPro" id="IPR036890">
    <property type="entry name" value="HATPase_C_sf"/>
</dbReference>
<dbReference type="PANTHER" id="PTHR43711:SF26">
    <property type="entry name" value="SENSOR HISTIDINE KINASE RCSC"/>
    <property type="match status" value="1"/>
</dbReference>
<keyword evidence="6" id="KW-0418">Kinase</keyword>
<dbReference type="SUPFAM" id="SSF47384">
    <property type="entry name" value="Homodimeric domain of signal transducing histidine kinase"/>
    <property type="match status" value="1"/>
</dbReference>
<keyword evidence="11" id="KW-1133">Transmembrane helix</keyword>
<dbReference type="FunFam" id="1.10.287.130:FF:000038">
    <property type="entry name" value="Sensory transduction histidine kinase"/>
    <property type="match status" value="1"/>
</dbReference>
<organism evidence="15 16">
    <name type="scientific">Methanococcoides vulcani</name>
    <dbReference type="NCBI Taxonomy" id="1353158"/>
    <lineage>
        <taxon>Archaea</taxon>
        <taxon>Methanobacteriati</taxon>
        <taxon>Methanobacteriota</taxon>
        <taxon>Stenosarchaea group</taxon>
        <taxon>Methanomicrobia</taxon>
        <taxon>Methanosarcinales</taxon>
        <taxon>Methanosarcinaceae</taxon>
        <taxon>Methanococcoides</taxon>
    </lineage>
</organism>
<dbReference type="Pfam" id="PF00989">
    <property type="entry name" value="PAS"/>
    <property type="match status" value="2"/>
</dbReference>
<dbReference type="GO" id="GO:0000155">
    <property type="term" value="F:phosphorelay sensor kinase activity"/>
    <property type="evidence" value="ECO:0007669"/>
    <property type="project" value="InterPro"/>
</dbReference>
<reference evidence="16" key="1">
    <citation type="submission" date="2016-10" db="EMBL/GenBank/DDBJ databases">
        <authorList>
            <person name="Varghese N."/>
            <person name="Submissions S."/>
        </authorList>
    </citation>
    <scope>NUCLEOTIDE SEQUENCE [LARGE SCALE GENOMIC DNA]</scope>
    <source>
        <strain evidence="16">SLH 33</strain>
    </source>
</reference>
<comment type="catalytic activity">
    <reaction evidence="1">
        <text>ATP + protein L-histidine = ADP + protein N-phospho-L-histidine.</text>
        <dbReference type="EC" id="2.7.13.3"/>
    </reaction>
</comment>
<keyword evidence="4" id="KW-0808">Transferase</keyword>
<dbReference type="NCBIfam" id="TIGR00229">
    <property type="entry name" value="sensory_box"/>
    <property type="match status" value="2"/>
</dbReference>
<dbReference type="InterPro" id="IPR050736">
    <property type="entry name" value="Sensor_HK_Regulatory"/>
</dbReference>
<feature type="transmembrane region" description="Helical" evidence="11">
    <location>
        <begin position="80"/>
        <end position="99"/>
    </location>
</feature>
<feature type="domain" description="PAC" evidence="14">
    <location>
        <begin position="309"/>
        <end position="365"/>
    </location>
</feature>
<evidence type="ECO:0000256" key="3">
    <source>
        <dbReference type="ARBA" id="ARBA00012438"/>
    </source>
</evidence>
<evidence type="ECO:0000256" key="11">
    <source>
        <dbReference type="SAM" id="Phobius"/>
    </source>
</evidence>